<keyword evidence="4" id="KW-0677">Repeat</keyword>
<gene>
    <name evidence="14" type="ORF">BCR42DRAFT_427659</name>
</gene>
<reference evidence="14 15" key="1">
    <citation type="submission" date="2016-07" db="EMBL/GenBank/DDBJ databases">
        <title>Pervasive Adenine N6-methylation of Active Genes in Fungi.</title>
        <authorList>
            <consortium name="DOE Joint Genome Institute"/>
            <person name="Mondo S.J."/>
            <person name="Dannebaum R.O."/>
            <person name="Kuo R.C."/>
            <person name="Labutti K."/>
            <person name="Haridas S."/>
            <person name="Kuo A."/>
            <person name="Salamov A."/>
            <person name="Ahrendt S.R."/>
            <person name="Lipzen A."/>
            <person name="Sullivan W."/>
            <person name="Andreopoulos W.B."/>
            <person name="Clum A."/>
            <person name="Lindquist E."/>
            <person name="Daum C."/>
            <person name="Ramamoorthy G.K."/>
            <person name="Gryganskyi A."/>
            <person name="Culley D."/>
            <person name="Magnuson J.K."/>
            <person name="James T.Y."/>
            <person name="O'Malley M.A."/>
            <person name="Stajich J.E."/>
            <person name="Spatafora J.W."/>
            <person name="Visel A."/>
            <person name="Grigoriev I.V."/>
        </authorList>
    </citation>
    <scope>NUCLEOTIDE SEQUENCE [LARGE SCALE GENOMIC DNA]</scope>
    <source>
        <strain evidence="14 15">NRRL 1336</strain>
    </source>
</reference>
<feature type="region of interest" description="Disordered" evidence="12">
    <location>
        <begin position="111"/>
        <end position="134"/>
    </location>
</feature>
<keyword evidence="15" id="KW-1185">Reference proteome</keyword>
<dbReference type="OrthoDB" id="8117402at2759"/>
<feature type="compositionally biased region" description="Basic and acidic residues" evidence="12">
    <location>
        <begin position="186"/>
        <end position="204"/>
    </location>
</feature>
<keyword evidence="9" id="KW-0804">Transcription</keyword>
<dbReference type="SMART" id="SM00355">
    <property type="entry name" value="ZnF_C2H2"/>
    <property type="match status" value="3"/>
</dbReference>
<evidence type="ECO:0000256" key="12">
    <source>
        <dbReference type="SAM" id="MobiDB-lite"/>
    </source>
</evidence>
<feature type="compositionally biased region" description="Low complexity" evidence="12">
    <location>
        <begin position="208"/>
        <end position="240"/>
    </location>
</feature>
<feature type="compositionally biased region" description="Polar residues" evidence="12">
    <location>
        <begin position="283"/>
        <end position="292"/>
    </location>
</feature>
<comment type="caution">
    <text evidence="14">The sequence shown here is derived from an EMBL/GenBank/DDBJ whole genome shotgun (WGS) entry which is preliminary data.</text>
</comment>
<dbReference type="Proteomes" id="UP000193560">
    <property type="component" value="Unassembled WGS sequence"/>
</dbReference>
<dbReference type="GO" id="GO:0008270">
    <property type="term" value="F:zinc ion binding"/>
    <property type="evidence" value="ECO:0007669"/>
    <property type="project" value="UniProtKB-KW"/>
</dbReference>
<keyword evidence="8" id="KW-0238">DNA-binding</keyword>
<evidence type="ECO:0000256" key="8">
    <source>
        <dbReference type="ARBA" id="ARBA00023125"/>
    </source>
</evidence>
<comment type="subcellular location">
    <subcellularLocation>
        <location evidence="1">Nucleus</location>
    </subcellularLocation>
</comment>
<dbReference type="FunFam" id="3.30.160.60:FF:001156">
    <property type="entry name" value="Zinc finger protein 407"/>
    <property type="match status" value="1"/>
</dbReference>
<accession>A0A1X2HZM8</accession>
<feature type="domain" description="C2H2-type" evidence="13">
    <location>
        <begin position="319"/>
        <end position="346"/>
    </location>
</feature>
<evidence type="ECO:0000256" key="1">
    <source>
        <dbReference type="ARBA" id="ARBA00004123"/>
    </source>
</evidence>
<evidence type="ECO:0000256" key="10">
    <source>
        <dbReference type="ARBA" id="ARBA00023242"/>
    </source>
</evidence>
<evidence type="ECO:0000256" key="9">
    <source>
        <dbReference type="ARBA" id="ARBA00023163"/>
    </source>
</evidence>
<sequence length="407" mass="45650">MWPALIRGSVFSSIRSSALLPSDQSSDDILPSLDDNVSTSIDIENSNKDNNRSGFDYNNKMHKVTTISMADSTETETPAPARRCEMLSIKELTSNDSPPDTSLPRLPYSSWTASRTSSPLPVINSPSLSATDRHMDTENNRSYVDQCSVLAVTGQLYKIKDETEECSDSHHHHQQCHQPRHHHHHQDYDHHQPVCNNHWHDKNLEQATSTGTSSLNTKNNTSANATRTNNDNGLSSSSLLIPTADEFKTRKKRSISSSSSSLSSTSSSSSNADTDKEDDDHSQTTATATTKISNSSGSDGGSSGGNNKRKSQNMDDRPFACPLCERRFNRRYNLNAHIRIHDPHRKKLFDCPVCTQSFDRKHDRDRHVDALHFENKRRALCHLCDASFTRRDALTRHMHKLHTRTSS</sequence>
<dbReference type="EMBL" id="MCGE01000041">
    <property type="protein sequence ID" value="ORZ06076.1"/>
    <property type="molecule type" value="Genomic_DNA"/>
</dbReference>
<feature type="compositionally biased region" description="Polar residues" evidence="12">
    <location>
        <begin position="111"/>
        <end position="130"/>
    </location>
</feature>
<evidence type="ECO:0000256" key="4">
    <source>
        <dbReference type="ARBA" id="ARBA00022737"/>
    </source>
</evidence>
<dbReference type="Gene3D" id="3.30.160.60">
    <property type="entry name" value="Classic Zinc Finger"/>
    <property type="match status" value="2"/>
</dbReference>
<evidence type="ECO:0000256" key="3">
    <source>
        <dbReference type="ARBA" id="ARBA00022723"/>
    </source>
</evidence>
<dbReference type="PROSITE" id="PS50157">
    <property type="entry name" value="ZINC_FINGER_C2H2_2"/>
    <property type="match status" value="3"/>
</dbReference>
<dbReference type="GO" id="GO:0000981">
    <property type="term" value="F:DNA-binding transcription factor activity, RNA polymerase II-specific"/>
    <property type="evidence" value="ECO:0007669"/>
    <property type="project" value="TreeGrafter"/>
</dbReference>
<keyword evidence="3" id="KW-0479">Metal-binding</keyword>
<keyword evidence="7" id="KW-0805">Transcription regulation</keyword>
<dbReference type="GO" id="GO:0005634">
    <property type="term" value="C:nucleus"/>
    <property type="evidence" value="ECO:0007669"/>
    <property type="project" value="UniProtKB-SubCell"/>
</dbReference>
<evidence type="ECO:0000313" key="15">
    <source>
        <dbReference type="Proteomes" id="UP000193560"/>
    </source>
</evidence>
<dbReference type="GO" id="GO:0000978">
    <property type="term" value="F:RNA polymerase II cis-regulatory region sequence-specific DNA binding"/>
    <property type="evidence" value="ECO:0007669"/>
    <property type="project" value="TreeGrafter"/>
</dbReference>
<protein>
    <recommendedName>
        <fullName evidence="13">C2H2-type domain-containing protein</fullName>
    </recommendedName>
</protein>
<evidence type="ECO:0000259" key="13">
    <source>
        <dbReference type="PROSITE" id="PS50157"/>
    </source>
</evidence>
<dbReference type="InterPro" id="IPR013087">
    <property type="entry name" value="Znf_C2H2_type"/>
</dbReference>
<dbReference type="InterPro" id="IPR050527">
    <property type="entry name" value="Snail/Krueppel_Znf"/>
</dbReference>
<keyword evidence="5 11" id="KW-0863">Zinc-finger</keyword>
<feature type="domain" description="C2H2-type" evidence="13">
    <location>
        <begin position="349"/>
        <end position="377"/>
    </location>
</feature>
<feature type="compositionally biased region" description="Low complexity" evidence="12">
    <location>
        <begin position="255"/>
        <end position="270"/>
    </location>
</feature>
<dbReference type="PANTHER" id="PTHR24388:SF54">
    <property type="entry name" value="PROTEIN ESCARGOT"/>
    <property type="match status" value="1"/>
</dbReference>
<organism evidence="14 15">
    <name type="scientific">Absidia repens</name>
    <dbReference type="NCBI Taxonomy" id="90262"/>
    <lineage>
        <taxon>Eukaryota</taxon>
        <taxon>Fungi</taxon>
        <taxon>Fungi incertae sedis</taxon>
        <taxon>Mucoromycota</taxon>
        <taxon>Mucoromycotina</taxon>
        <taxon>Mucoromycetes</taxon>
        <taxon>Mucorales</taxon>
        <taxon>Cunninghamellaceae</taxon>
        <taxon>Absidia</taxon>
    </lineage>
</organism>
<evidence type="ECO:0000256" key="6">
    <source>
        <dbReference type="ARBA" id="ARBA00022833"/>
    </source>
</evidence>
<feature type="region of interest" description="Disordered" evidence="12">
    <location>
        <begin position="170"/>
        <end position="316"/>
    </location>
</feature>
<evidence type="ECO:0000256" key="7">
    <source>
        <dbReference type="ARBA" id="ARBA00023015"/>
    </source>
</evidence>
<name>A0A1X2HZM8_9FUNG</name>
<evidence type="ECO:0000256" key="5">
    <source>
        <dbReference type="ARBA" id="ARBA00022771"/>
    </source>
</evidence>
<dbReference type="InterPro" id="IPR036236">
    <property type="entry name" value="Znf_C2H2_sf"/>
</dbReference>
<evidence type="ECO:0000256" key="2">
    <source>
        <dbReference type="ARBA" id="ARBA00006991"/>
    </source>
</evidence>
<feature type="compositionally biased region" description="Basic residues" evidence="12">
    <location>
        <begin position="170"/>
        <end position="185"/>
    </location>
</feature>
<evidence type="ECO:0000313" key="14">
    <source>
        <dbReference type="EMBL" id="ORZ06076.1"/>
    </source>
</evidence>
<dbReference type="PROSITE" id="PS00028">
    <property type="entry name" value="ZINC_FINGER_C2H2_1"/>
    <property type="match status" value="3"/>
</dbReference>
<keyword evidence="6" id="KW-0862">Zinc</keyword>
<comment type="similarity">
    <text evidence="2">Belongs to the krueppel C2H2-type zinc-finger protein family.</text>
</comment>
<dbReference type="STRING" id="90262.A0A1X2HZM8"/>
<feature type="domain" description="C2H2-type" evidence="13">
    <location>
        <begin position="379"/>
        <end position="407"/>
    </location>
</feature>
<dbReference type="Pfam" id="PF00096">
    <property type="entry name" value="zf-C2H2"/>
    <property type="match status" value="2"/>
</dbReference>
<keyword evidence="10" id="KW-0539">Nucleus</keyword>
<dbReference type="PANTHER" id="PTHR24388">
    <property type="entry name" value="ZINC FINGER PROTEIN"/>
    <property type="match status" value="1"/>
</dbReference>
<evidence type="ECO:0000256" key="11">
    <source>
        <dbReference type="PROSITE-ProRule" id="PRU00042"/>
    </source>
</evidence>
<proteinExistence type="inferred from homology"/>
<dbReference type="SUPFAM" id="SSF57667">
    <property type="entry name" value="beta-beta-alpha zinc fingers"/>
    <property type="match status" value="2"/>
</dbReference>
<dbReference type="AlphaFoldDB" id="A0A1X2HZM8"/>